<evidence type="ECO:0000313" key="2">
    <source>
        <dbReference type="Proteomes" id="UP000324748"/>
    </source>
</evidence>
<sequence length="64" mass="6988">MSVESNVFKFARLHSLIPTLGPSPSAFPGQGSNSVGFLRYLDIGQDVLDRLQPFPVNAMIIEDP</sequence>
<evidence type="ECO:0000313" key="1">
    <source>
        <dbReference type="EMBL" id="KAA1103101.1"/>
    </source>
</evidence>
<organism evidence="1 2">
    <name type="scientific">Puccinia graminis f. sp. tritici</name>
    <dbReference type="NCBI Taxonomy" id="56615"/>
    <lineage>
        <taxon>Eukaryota</taxon>
        <taxon>Fungi</taxon>
        <taxon>Dikarya</taxon>
        <taxon>Basidiomycota</taxon>
        <taxon>Pucciniomycotina</taxon>
        <taxon>Pucciniomycetes</taxon>
        <taxon>Pucciniales</taxon>
        <taxon>Pucciniaceae</taxon>
        <taxon>Puccinia</taxon>
    </lineage>
</organism>
<dbReference type="AlphaFoldDB" id="A0A5B0PPE4"/>
<name>A0A5B0PPE4_PUCGR</name>
<dbReference type="Proteomes" id="UP000324748">
    <property type="component" value="Unassembled WGS sequence"/>
</dbReference>
<keyword evidence="2" id="KW-1185">Reference proteome</keyword>
<comment type="caution">
    <text evidence="1">The sequence shown here is derived from an EMBL/GenBank/DDBJ whole genome shotgun (WGS) entry which is preliminary data.</text>
</comment>
<proteinExistence type="predicted"/>
<dbReference type="EMBL" id="VSWC01000042">
    <property type="protein sequence ID" value="KAA1103101.1"/>
    <property type="molecule type" value="Genomic_DNA"/>
</dbReference>
<gene>
    <name evidence="1" type="ORF">PGT21_006543</name>
</gene>
<reference evidence="1 2" key="1">
    <citation type="submission" date="2019-05" db="EMBL/GenBank/DDBJ databases">
        <title>Emergence of the Ug99 lineage of the wheat stem rust pathogen through somatic hybridization.</title>
        <authorList>
            <person name="Li F."/>
            <person name="Upadhyaya N.M."/>
            <person name="Sperschneider J."/>
            <person name="Matny O."/>
            <person name="Nguyen-Phuc H."/>
            <person name="Mago R."/>
            <person name="Raley C."/>
            <person name="Miller M.E."/>
            <person name="Silverstein K.A.T."/>
            <person name="Henningsen E."/>
            <person name="Hirsch C.D."/>
            <person name="Visser B."/>
            <person name="Pretorius Z.A."/>
            <person name="Steffenson B.J."/>
            <person name="Schwessinger B."/>
            <person name="Dodds P.N."/>
            <person name="Figueroa M."/>
        </authorList>
    </citation>
    <scope>NUCLEOTIDE SEQUENCE [LARGE SCALE GENOMIC DNA]</scope>
    <source>
        <strain evidence="1">21-0</strain>
    </source>
</reference>
<accession>A0A5B0PPE4</accession>
<protein>
    <submittedName>
        <fullName evidence="1">Uncharacterized protein</fullName>
    </submittedName>
</protein>